<evidence type="ECO:0000256" key="3">
    <source>
        <dbReference type="ARBA" id="ARBA00022448"/>
    </source>
</evidence>
<protein>
    <submittedName>
        <fullName evidence="10">BCCT family transporter</fullName>
    </submittedName>
</protein>
<feature type="transmembrane region" description="Helical" evidence="9">
    <location>
        <begin position="267"/>
        <end position="287"/>
    </location>
</feature>
<feature type="transmembrane region" description="Helical" evidence="9">
    <location>
        <begin position="94"/>
        <end position="115"/>
    </location>
</feature>
<comment type="similarity">
    <text evidence="2">Belongs to the BCCT transporter (TC 2.A.15) family.</text>
</comment>
<evidence type="ECO:0000313" key="11">
    <source>
        <dbReference type="Proteomes" id="UP000471120"/>
    </source>
</evidence>
<evidence type="ECO:0000256" key="4">
    <source>
        <dbReference type="ARBA" id="ARBA00022475"/>
    </source>
</evidence>
<dbReference type="InterPro" id="IPR000060">
    <property type="entry name" value="BCCT_transptr"/>
</dbReference>
<evidence type="ECO:0000256" key="6">
    <source>
        <dbReference type="ARBA" id="ARBA00022989"/>
    </source>
</evidence>
<feature type="transmembrane region" description="Helical" evidence="9">
    <location>
        <begin position="196"/>
        <end position="221"/>
    </location>
</feature>
<feature type="transmembrane region" description="Helical" evidence="9">
    <location>
        <begin position="233"/>
        <end position="255"/>
    </location>
</feature>
<sequence>MLTKLHDALRLRTSPGIFFSASAVALVFVVATIVATSAVDSAFESASSWIMTNLGWFYILGVSSFLIFLIYIAMSRYGSVRLGSDDERPEHSNLTWFTMLFAAGIGTILMFWGVAEPISHFAEPPMGDVEPGTAAAANEAIGFTLYHFGLHTWTIFALPALGFGYFIYKRKMPPRVSSIFGPILGSRIYGPIGKTIDVVAVVGTIFGVAVSVGLGVLQINAGVAQLFGWGESGAVQLLIIFAVTVVAGISVALGLEKGIKRLSNINIGLAVMLLIFVLVTGPTLFLLKGTVEATGTYLSYLPTLSFWNDTFADTGWQNTWTVFYWAWTITWSPFVGIFIARISRGRTIREFVFGVLALPVTFSVAWFGIFGMGSFHIELEGDGGLVERVVDDGDIPGALFEFLSNYPAATLISAIAILIVVVFFITSVDSASLVLDSMASGADDRGPLHQRLYWCVLMGLVAATLLVATGEDGLEALQMVIIVVGLPFFVMGWVMMFSLLKGIKNDLGAKAEPVTRQWEETHSPEELERQEAAPSPEPIAPTYHIPDENGHDRSTGNGRDDS</sequence>
<dbReference type="EMBL" id="QRCM01000001">
    <property type="protein sequence ID" value="TXG89244.1"/>
    <property type="molecule type" value="Genomic_DNA"/>
</dbReference>
<feature type="compositionally biased region" description="Basic and acidic residues" evidence="8">
    <location>
        <begin position="545"/>
        <end position="562"/>
    </location>
</feature>
<dbReference type="GO" id="GO:0005886">
    <property type="term" value="C:plasma membrane"/>
    <property type="evidence" value="ECO:0007669"/>
    <property type="project" value="UniProtKB-SubCell"/>
</dbReference>
<keyword evidence="5 9" id="KW-0812">Transmembrane</keyword>
<proteinExistence type="inferred from homology"/>
<feature type="region of interest" description="Disordered" evidence="8">
    <location>
        <begin position="514"/>
        <end position="562"/>
    </location>
</feature>
<dbReference type="RefSeq" id="WP_010839476.1">
    <property type="nucleotide sequence ID" value="NZ_QRCM01000001.1"/>
</dbReference>
<keyword evidence="3" id="KW-0813">Transport</keyword>
<evidence type="ECO:0000256" key="9">
    <source>
        <dbReference type="SAM" id="Phobius"/>
    </source>
</evidence>
<comment type="caution">
    <text evidence="10">The sequence shown here is derived from an EMBL/GenBank/DDBJ whole genome shotgun (WGS) entry which is preliminary data.</text>
</comment>
<organism evidence="10 11">
    <name type="scientific">Rhodococcus rhodnii</name>
    <dbReference type="NCBI Taxonomy" id="38312"/>
    <lineage>
        <taxon>Bacteria</taxon>
        <taxon>Bacillati</taxon>
        <taxon>Actinomycetota</taxon>
        <taxon>Actinomycetes</taxon>
        <taxon>Mycobacteriales</taxon>
        <taxon>Nocardiaceae</taxon>
        <taxon>Rhodococcus</taxon>
    </lineage>
</organism>
<feature type="transmembrane region" description="Helical" evidence="9">
    <location>
        <begin position="148"/>
        <end position="168"/>
    </location>
</feature>
<dbReference type="AlphaFoldDB" id="A0A6P2C914"/>
<evidence type="ECO:0000256" key="5">
    <source>
        <dbReference type="ARBA" id="ARBA00022692"/>
    </source>
</evidence>
<keyword evidence="6 9" id="KW-1133">Transmembrane helix</keyword>
<accession>A0A6P2C914</accession>
<evidence type="ECO:0000256" key="2">
    <source>
        <dbReference type="ARBA" id="ARBA00005658"/>
    </source>
</evidence>
<feature type="transmembrane region" description="Helical" evidence="9">
    <location>
        <begin position="408"/>
        <end position="431"/>
    </location>
</feature>
<feature type="compositionally biased region" description="Basic and acidic residues" evidence="8">
    <location>
        <begin position="517"/>
        <end position="531"/>
    </location>
</feature>
<dbReference type="Pfam" id="PF02028">
    <property type="entry name" value="BCCT"/>
    <property type="match status" value="1"/>
</dbReference>
<dbReference type="NCBIfam" id="TIGR00842">
    <property type="entry name" value="bcct"/>
    <property type="match status" value="1"/>
</dbReference>
<dbReference type="PANTHER" id="PTHR30047">
    <property type="entry name" value="HIGH-AFFINITY CHOLINE TRANSPORT PROTEIN-RELATED"/>
    <property type="match status" value="1"/>
</dbReference>
<evidence type="ECO:0000313" key="10">
    <source>
        <dbReference type="EMBL" id="TXG89244.1"/>
    </source>
</evidence>
<comment type="subcellular location">
    <subcellularLocation>
        <location evidence="1">Cell membrane</location>
        <topology evidence="1">Multi-pass membrane protein</topology>
    </subcellularLocation>
</comment>
<feature type="transmembrane region" description="Helical" evidence="9">
    <location>
        <begin position="352"/>
        <end position="377"/>
    </location>
</feature>
<feature type="transmembrane region" description="Helical" evidence="9">
    <location>
        <begin position="322"/>
        <end position="340"/>
    </location>
</feature>
<feature type="transmembrane region" description="Helical" evidence="9">
    <location>
        <begin position="16"/>
        <end position="35"/>
    </location>
</feature>
<feature type="transmembrane region" description="Helical" evidence="9">
    <location>
        <begin position="55"/>
        <end position="74"/>
    </location>
</feature>
<gene>
    <name evidence="10" type="ORF">DW322_02030</name>
</gene>
<reference evidence="10 11" key="1">
    <citation type="submission" date="2018-07" db="EMBL/GenBank/DDBJ databases">
        <title>Genome sequence of Rhodococcus rhodnii ATCC 35071 from Rhodnius prolixus.</title>
        <authorList>
            <person name="Patel V."/>
            <person name="Vogel K.J."/>
        </authorList>
    </citation>
    <scope>NUCLEOTIDE SEQUENCE [LARGE SCALE GENOMIC DNA]</scope>
    <source>
        <strain evidence="10 11">ATCC 35071</strain>
    </source>
</reference>
<evidence type="ECO:0000256" key="1">
    <source>
        <dbReference type="ARBA" id="ARBA00004651"/>
    </source>
</evidence>
<keyword evidence="7 9" id="KW-0472">Membrane</keyword>
<feature type="transmembrane region" description="Helical" evidence="9">
    <location>
        <begin position="476"/>
        <end position="500"/>
    </location>
</feature>
<evidence type="ECO:0000256" key="7">
    <source>
        <dbReference type="ARBA" id="ARBA00023136"/>
    </source>
</evidence>
<evidence type="ECO:0000256" key="8">
    <source>
        <dbReference type="SAM" id="MobiDB-lite"/>
    </source>
</evidence>
<name>A0A6P2C914_9NOCA</name>
<dbReference type="PANTHER" id="PTHR30047:SF7">
    <property type="entry name" value="HIGH-AFFINITY CHOLINE TRANSPORT PROTEIN"/>
    <property type="match status" value="1"/>
</dbReference>
<feature type="transmembrane region" description="Helical" evidence="9">
    <location>
        <begin position="452"/>
        <end position="470"/>
    </location>
</feature>
<dbReference type="Proteomes" id="UP000471120">
    <property type="component" value="Unassembled WGS sequence"/>
</dbReference>
<keyword evidence="4" id="KW-1003">Cell membrane</keyword>
<dbReference type="GO" id="GO:0022857">
    <property type="term" value="F:transmembrane transporter activity"/>
    <property type="evidence" value="ECO:0007669"/>
    <property type="project" value="InterPro"/>
</dbReference>